<evidence type="ECO:0000256" key="5">
    <source>
        <dbReference type="PIRSR" id="PIRSR625705-1"/>
    </source>
</evidence>
<reference evidence="7" key="1">
    <citation type="submission" date="2020-10" db="EMBL/GenBank/DDBJ databases">
        <authorList>
            <person name="Gilroy R."/>
        </authorList>
    </citation>
    <scope>NUCLEOTIDE SEQUENCE</scope>
    <source>
        <strain evidence="7">B3-2255</strain>
    </source>
</reference>
<dbReference type="EMBL" id="JADILY010000046">
    <property type="protein sequence ID" value="MBO8481355.1"/>
    <property type="molecule type" value="Genomic_DNA"/>
</dbReference>
<feature type="non-terminal residue" evidence="7">
    <location>
        <position position="1"/>
    </location>
</feature>
<evidence type="ECO:0000256" key="4">
    <source>
        <dbReference type="ARBA" id="ARBA00022801"/>
    </source>
</evidence>
<dbReference type="InterPro" id="IPR026876">
    <property type="entry name" value="Fn3_assoc_repeat"/>
</dbReference>
<dbReference type="InterPro" id="IPR017853">
    <property type="entry name" value="GH"/>
</dbReference>
<dbReference type="GO" id="GO:0005975">
    <property type="term" value="P:carbohydrate metabolic process"/>
    <property type="evidence" value="ECO:0007669"/>
    <property type="project" value="InterPro"/>
</dbReference>
<evidence type="ECO:0000313" key="7">
    <source>
        <dbReference type="EMBL" id="MBO8481355.1"/>
    </source>
</evidence>
<dbReference type="SUPFAM" id="SSF49785">
    <property type="entry name" value="Galactose-binding domain-like"/>
    <property type="match status" value="1"/>
</dbReference>
<dbReference type="GO" id="GO:0016020">
    <property type="term" value="C:membrane"/>
    <property type="evidence" value="ECO:0007669"/>
    <property type="project" value="TreeGrafter"/>
</dbReference>
<dbReference type="Proteomes" id="UP000823772">
    <property type="component" value="Unassembled WGS sequence"/>
</dbReference>
<dbReference type="CDD" id="cd06563">
    <property type="entry name" value="GH20_chitobiase-like"/>
    <property type="match status" value="1"/>
</dbReference>
<dbReference type="PROSITE" id="PS50022">
    <property type="entry name" value="FA58C_3"/>
    <property type="match status" value="1"/>
</dbReference>
<dbReference type="SUPFAM" id="SSF55545">
    <property type="entry name" value="beta-N-acetylhexosaminidase-like domain"/>
    <property type="match status" value="1"/>
</dbReference>
<dbReference type="PRINTS" id="PR00738">
    <property type="entry name" value="GLHYDRLASE20"/>
</dbReference>
<dbReference type="InterPro" id="IPR008979">
    <property type="entry name" value="Galactose-bd-like_sf"/>
</dbReference>
<dbReference type="InterPro" id="IPR000421">
    <property type="entry name" value="FA58C"/>
</dbReference>
<comment type="catalytic activity">
    <reaction evidence="1">
        <text>Hydrolysis of terminal non-reducing N-acetyl-D-hexosamine residues in N-acetyl-beta-D-hexosaminides.</text>
        <dbReference type="EC" id="3.2.1.52"/>
    </reaction>
</comment>
<dbReference type="Pfam" id="PF00728">
    <property type="entry name" value="Glyco_hydro_20"/>
    <property type="match status" value="1"/>
</dbReference>
<dbReference type="InterPro" id="IPR015883">
    <property type="entry name" value="Glyco_hydro_20_cat"/>
</dbReference>
<feature type="active site" description="Proton donor" evidence="5">
    <location>
        <position position="234"/>
    </location>
</feature>
<comment type="similarity">
    <text evidence="2">Belongs to the glycosyl hydrolase 20 family.</text>
</comment>
<evidence type="ECO:0000259" key="6">
    <source>
        <dbReference type="PROSITE" id="PS50022"/>
    </source>
</evidence>
<evidence type="ECO:0000256" key="2">
    <source>
        <dbReference type="ARBA" id="ARBA00006285"/>
    </source>
</evidence>
<name>A0A9D9NPU5_9BACT</name>
<gene>
    <name evidence="7" type="ORF">IAC87_02275</name>
</gene>
<evidence type="ECO:0000256" key="1">
    <source>
        <dbReference type="ARBA" id="ARBA00001231"/>
    </source>
</evidence>
<organism evidence="7 8">
    <name type="scientific">Candidatus Merdivivens faecigallinarum</name>
    <dbReference type="NCBI Taxonomy" id="2840871"/>
    <lineage>
        <taxon>Bacteria</taxon>
        <taxon>Pseudomonadati</taxon>
        <taxon>Bacteroidota</taxon>
        <taxon>Bacteroidia</taxon>
        <taxon>Bacteroidales</taxon>
        <taxon>Muribaculaceae</taxon>
        <taxon>Muribaculaceae incertae sedis</taxon>
        <taxon>Candidatus Merdivivens</taxon>
    </lineage>
</organism>
<dbReference type="Gene3D" id="3.20.20.80">
    <property type="entry name" value="Glycosidases"/>
    <property type="match status" value="1"/>
</dbReference>
<dbReference type="InterPro" id="IPR029018">
    <property type="entry name" value="Hex-like_dom2"/>
</dbReference>
<proteinExistence type="inferred from homology"/>
<dbReference type="Pfam" id="PF00754">
    <property type="entry name" value="F5_F8_type_C"/>
    <property type="match status" value="1"/>
</dbReference>
<dbReference type="PANTHER" id="PTHR22600">
    <property type="entry name" value="BETA-HEXOSAMINIDASE"/>
    <property type="match status" value="1"/>
</dbReference>
<comment type="caution">
    <text evidence="7">The sequence shown here is derived from an EMBL/GenBank/DDBJ whole genome shotgun (WGS) entry which is preliminary data.</text>
</comment>
<dbReference type="Gene3D" id="3.30.379.10">
    <property type="entry name" value="Chitobiase/beta-hexosaminidase domain 2-like"/>
    <property type="match status" value="1"/>
</dbReference>
<evidence type="ECO:0000313" key="8">
    <source>
        <dbReference type="Proteomes" id="UP000823772"/>
    </source>
</evidence>
<evidence type="ECO:0000256" key="3">
    <source>
        <dbReference type="ARBA" id="ARBA00012663"/>
    </source>
</evidence>
<keyword evidence="4" id="KW-0378">Hydrolase</keyword>
<dbReference type="GO" id="GO:0030203">
    <property type="term" value="P:glycosaminoglycan metabolic process"/>
    <property type="evidence" value="ECO:0007669"/>
    <property type="project" value="TreeGrafter"/>
</dbReference>
<dbReference type="InterPro" id="IPR025705">
    <property type="entry name" value="Beta_hexosaminidase_sua/sub"/>
</dbReference>
<dbReference type="GO" id="GO:0004563">
    <property type="term" value="F:beta-N-acetylhexosaminidase activity"/>
    <property type="evidence" value="ECO:0007669"/>
    <property type="project" value="UniProtKB-EC"/>
</dbReference>
<dbReference type="PANTHER" id="PTHR22600:SF57">
    <property type="entry name" value="BETA-N-ACETYLHEXOSAMINIDASE"/>
    <property type="match status" value="1"/>
</dbReference>
<dbReference type="SUPFAM" id="SSF51445">
    <property type="entry name" value="(Trans)glycosidases"/>
    <property type="match status" value="1"/>
</dbReference>
<reference evidence="7" key="2">
    <citation type="journal article" date="2021" name="PeerJ">
        <title>Extensive microbial diversity within the chicken gut microbiome revealed by metagenomics and culture.</title>
        <authorList>
            <person name="Gilroy R."/>
            <person name="Ravi A."/>
            <person name="Getino M."/>
            <person name="Pursley I."/>
            <person name="Horton D.L."/>
            <person name="Alikhan N.F."/>
            <person name="Baker D."/>
            <person name="Gharbi K."/>
            <person name="Hall N."/>
            <person name="Watson M."/>
            <person name="Adriaenssens E.M."/>
            <person name="Foster-Nyarko E."/>
            <person name="Jarju S."/>
            <person name="Secka A."/>
            <person name="Antonio M."/>
            <person name="Oren A."/>
            <person name="Chaudhuri R.R."/>
            <person name="La Ragione R."/>
            <person name="Hildebrand F."/>
            <person name="Pallen M.J."/>
        </authorList>
    </citation>
    <scope>NUCLEOTIDE SEQUENCE</scope>
    <source>
        <strain evidence="7">B3-2255</strain>
    </source>
</reference>
<dbReference type="Gene3D" id="2.60.120.260">
    <property type="entry name" value="Galactose-binding domain-like"/>
    <property type="match status" value="1"/>
</dbReference>
<dbReference type="EC" id="3.2.1.52" evidence="3"/>
<accession>A0A9D9NPU5</accession>
<sequence length="685" mass="77006">APEGITVSGHSPAGIFYGVQTLRKIVSVPCDDEGVPYASKAFCHLSVKIACGTVEDMPRFQYRGTHLDVARHMFPVEFIKRYIDILALHNINVLHWHISDDQGWRIEIKSRPELTEKGAYRSGTVIRKEWGTSDGIPYGGYYTQEEAREIVRYAAERYITVIPEIDMPGHMLAALTAYPELGCTGGPYEVWTRWGVADDVLCVGKEETFDFLEDVYTEIMDIFPSKYIHIGGDECPKVRWETCPVCQAKIAELGLKDDAEHTAEERLQSYAVERVEKFINSKGRRIIGWDEILEGGLAPNATVMSWTGTEGGRLAAHMGHDVIMVPASYFYLNFHQSDDIEHEPFGIGGYVPIEKVYSFDPIPDDLKGTEKASHIIGVQANLWTEYIKTTEHAEYMLLPRLAAVSEVQWSAQGKRDFDDFSRRLRNLVPIYDLYGYNYALRIFDVRDRIHPNPETGMIEVGLYTMMGGSDIYYTLDGSSPLGADSVSVSGSALRYEEPLSIGSDCVLRAVSFSDKGVSREYVKSFTVNKATASRIELLAPVRQNYGDGDVTRLVDGVKGRFNYESGEWIASYGNDMRVLIDLGEETGISKVVFDVLVNKGEWILDAREASVEVSSDGRRFEKVAREDFGVMSEDDEDGIAVHGLSFPQRQARYVRLTVKPEYSMPSWHPGKGNRSFVFVDEICVF</sequence>
<protein>
    <recommendedName>
        <fullName evidence="3">beta-N-acetylhexosaminidase</fullName>
        <ecNumber evidence="3">3.2.1.52</ecNumber>
    </recommendedName>
</protein>
<dbReference type="AlphaFoldDB" id="A0A9D9NPU5"/>
<dbReference type="Pfam" id="PF13287">
    <property type="entry name" value="Fn3_assoc"/>
    <property type="match status" value="1"/>
</dbReference>
<feature type="domain" description="F5/8 type C" evidence="6">
    <location>
        <begin position="568"/>
        <end position="656"/>
    </location>
</feature>